<reference evidence="3" key="1">
    <citation type="journal article" date="2006" name="PLoS Biol.">
        <title>Macronuclear genome sequence of the ciliate Tetrahymena thermophila, a model eukaryote.</title>
        <authorList>
            <person name="Eisen J.A."/>
            <person name="Coyne R.S."/>
            <person name="Wu M."/>
            <person name="Wu D."/>
            <person name="Thiagarajan M."/>
            <person name="Wortman J.R."/>
            <person name="Badger J.H."/>
            <person name="Ren Q."/>
            <person name="Amedeo P."/>
            <person name="Jones K.M."/>
            <person name="Tallon L.J."/>
            <person name="Delcher A.L."/>
            <person name="Salzberg S.L."/>
            <person name="Silva J.C."/>
            <person name="Haas B.J."/>
            <person name="Majoros W.H."/>
            <person name="Farzad M."/>
            <person name="Carlton J.M."/>
            <person name="Smith R.K. Jr."/>
            <person name="Garg J."/>
            <person name="Pearlman R.E."/>
            <person name="Karrer K.M."/>
            <person name="Sun L."/>
            <person name="Manning G."/>
            <person name="Elde N.C."/>
            <person name="Turkewitz A.P."/>
            <person name="Asai D.J."/>
            <person name="Wilkes D.E."/>
            <person name="Wang Y."/>
            <person name="Cai H."/>
            <person name="Collins K."/>
            <person name="Stewart B.A."/>
            <person name="Lee S.R."/>
            <person name="Wilamowska K."/>
            <person name="Weinberg Z."/>
            <person name="Ruzzo W.L."/>
            <person name="Wloga D."/>
            <person name="Gaertig J."/>
            <person name="Frankel J."/>
            <person name="Tsao C.-C."/>
            <person name="Gorovsky M.A."/>
            <person name="Keeling P.J."/>
            <person name="Waller R.F."/>
            <person name="Patron N.J."/>
            <person name="Cherry J.M."/>
            <person name="Stover N.A."/>
            <person name="Krieger C.J."/>
            <person name="del Toro C."/>
            <person name="Ryder H.F."/>
            <person name="Williamson S.C."/>
            <person name="Barbeau R.A."/>
            <person name="Hamilton E.P."/>
            <person name="Orias E."/>
        </authorList>
    </citation>
    <scope>NUCLEOTIDE SEQUENCE [LARGE SCALE GENOMIC DNA]</scope>
    <source>
        <strain evidence="3">SB210</strain>
    </source>
</reference>
<evidence type="ECO:0000256" key="1">
    <source>
        <dbReference type="SAM" id="MobiDB-lite"/>
    </source>
</evidence>
<feature type="compositionally biased region" description="Polar residues" evidence="1">
    <location>
        <begin position="299"/>
        <end position="311"/>
    </location>
</feature>
<dbReference type="AlphaFoldDB" id="I7M4M9"/>
<accession>I7M4M9</accession>
<dbReference type="RefSeq" id="XP_001027944.1">
    <property type="nucleotide sequence ID" value="XM_001027944.1"/>
</dbReference>
<dbReference type="HOGENOM" id="CLU_643251_0_0_1"/>
<keyword evidence="3" id="KW-1185">Reference proteome</keyword>
<feature type="compositionally biased region" description="Basic residues" evidence="1">
    <location>
        <begin position="237"/>
        <end position="257"/>
    </location>
</feature>
<proteinExistence type="predicted"/>
<organism evidence="2 3">
    <name type="scientific">Tetrahymena thermophila (strain SB210)</name>
    <dbReference type="NCBI Taxonomy" id="312017"/>
    <lineage>
        <taxon>Eukaryota</taxon>
        <taxon>Sar</taxon>
        <taxon>Alveolata</taxon>
        <taxon>Ciliophora</taxon>
        <taxon>Intramacronucleata</taxon>
        <taxon>Oligohymenophorea</taxon>
        <taxon>Hymenostomatida</taxon>
        <taxon>Tetrahymenina</taxon>
        <taxon>Tetrahymenidae</taxon>
        <taxon>Tetrahymena</taxon>
    </lineage>
</organism>
<sequence length="427" mass="49731">MNKNALAGTFQANLNNLGGRAQILEQMFNHKSGIVHAKPAIDNSEPFRFYNELNISQSVQSNKKHSPLSSSSSNKIRNKNLKLNSSIQQLIQNQKKALHTDQNIYTDCSDYNPYHLDSCATLRKNSASIHLESKEKLKSNTSCLYNIIKSAHVSPIRRGREQLQNDINHQLNLQSQKKRIQNIGSLNERKKNQNDATVYPSLIQRAQRSTTLVDYYDTRILKNPSNESIREENRDKKEKKKRKKSKRKTSKKSKKERQHNSSFELNDNDNKLIRINSNSPSKSQSQNASNFHIAPRQKSVFNNPYNPNRDQFKQNYLQNTLSQINPFSPSLTQQSSQSFLFHSINMSRDYEIFDYVHDIPFVRTFNYDELRIRLVNIIIKYQIFSDDELNDLFAKTQLKNNHLDNTKLNQIFDQIGKDIIKRINQDK</sequence>
<feature type="compositionally biased region" description="Low complexity" evidence="1">
    <location>
        <begin position="276"/>
        <end position="290"/>
    </location>
</feature>
<evidence type="ECO:0000313" key="2">
    <source>
        <dbReference type="EMBL" id="EAS07702.1"/>
    </source>
</evidence>
<gene>
    <name evidence="2" type="ORF">TTHERM_00497560</name>
</gene>
<dbReference type="GeneID" id="7838427"/>
<dbReference type="Proteomes" id="UP000009168">
    <property type="component" value="Unassembled WGS sequence"/>
</dbReference>
<evidence type="ECO:0000313" key="3">
    <source>
        <dbReference type="Proteomes" id="UP000009168"/>
    </source>
</evidence>
<name>I7M4M9_TETTS</name>
<feature type="region of interest" description="Disordered" evidence="1">
    <location>
        <begin position="225"/>
        <end position="311"/>
    </location>
</feature>
<dbReference type="InParanoid" id="I7M4M9"/>
<dbReference type="EMBL" id="GG662212">
    <property type="protein sequence ID" value="EAS07702.1"/>
    <property type="molecule type" value="Genomic_DNA"/>
</dbReference>
<protein>
    <submittedName>
        <fullName evidence="2">Uncharacterized protein</fullName>
    </submittedName>
</protein>
<dbReference type="KEGG" id="tet:TTHERM_00497560"/>